<dbReference type="PRINTS" id="PR00262">
    <property type="entry name" value="IL1HBGF"/>
</dbReference>
<proteinExistence type="inferred from homology"/>
<evidence type="ECO:0000256" key="1">
    <source>
        <dbReference type="ARBA" id="ARBA00007936"/>
    </source>
</evidence>
<dbReference type="RefSeq" id="XP_030293109.1">
    <property type="nucleotide sequence ID" value="XM_030437249.1"/>
</dbReference>
<evidence type="ECO:0000256" key="2">
    <source>
        <dbReference type="RuleBase" id="RU049442"/>
    </source>
</evidence>
<dbReference type="Ensembl" id="ENSSAUT00010005031.1">
    <property type="protein sequence ID" value="ENSSAUP00010004652.1"/>
    <property type="gene ID" value="ENSSAUG00010002386.1"/>
</dbReference>
<organism evidence="3 4">
    <name type="scientific">Sparus aurata</name>
    <name type="common">Gilthead sea bream</name>
    <dbReference type="NCBI Taxonomy" id="8175"/>
    <lineage>
        <taxon>Eukaryota</taxon>
        <taxon>Metazoa</taxon>
        <taxon>Chordata</taxon>
        <taxon>Craniata</taxon>
        <taxon>Vertebrata</taxon>
        <taxon>Euteleostomi</taxon>
        <taxon>Actinopterygii</taxon>
        <taxon>Neopterygii</taxon>
        <taxon>Teleostei</taxon>
        <taxon>Neoteleostei</taxon>
        <taxon>Acanthomorphata</taxon>
        <taxon>Eupercaria</taxon>
        <taxon>Spariformes</taxon>
        <taxon>Sparidae</taxon>
        <taxon>Sparus</taxon>
    </lineage>
</organism>
<dbReference type="AlphaFoldDB" id="A0A671TVF8"/>
<accession>A0A671TVF8</accession>
<reference evidence="3" key="2">
    <citation type="submission" date="2025-08" db="UniProtKB">
        <authorList>
            <consortium name="Ensembl"/>
        </authorList>
    </citation>
    <scope>IDENTIFICATION</scope>
</reference>
<protein>
    <recommendedName>
        <fullName evidence="2">Fibroblast growth factor</fullName>
        <shortName evidence="2">FGF</shortName>
    </recommendedName>
</protein>
<keyword evidence="4" id="KW-1185">Reference proteome</keyword>
<evidence type="ECO:0000313" key="3">
    <source>
        <dbReference type="Ensembl" id="ENSSAUP00010004652.1"/>
    </source>
</evidence>
<dbReference type="GeneID" id="115593663"/>
<dbReference type="GO" id="GO:0008083">
    <property type="term" value="F:growth factor activity"/>
    <property type="evidence" value="ECO:0007669"/>
    <property type="project" value="InterPro"/>
</dbReference>
<dbReference type="SUPFAM" id="SSF50353">
    <property type="entry name" value="Cytokine"/>
    <property type="match status" value="1"/>
</dbReference>
<dbReference type="GeneTree" id="ENSGT00940000165035"/>
<dbReference type="PRINTS" id="PR00263">
    <property type="entry name" value="HBGFFGF"/>
</dbReference>
<dbReference type="Proteomes" id="UP000472265">
    <property type="component" value="Chromosome 13"/>
</dbReference>
<dbReference type="SMART" id="SM00442">
    <property type="entry name" value="FGF"/>
    <property type="match status" value="1"/>
</dbReference>
<evidence type="ECO:0000313" key="4">
    <source>
        <dbReference type="Proteomes" id="UP000472265"/>
    </source>
</evidence>
<reference evidence="3" key="1">
    <citation type="submission" date="2021-04" db="EMBL/GenBank/DDBJ databases">
        <authorList>
            <consortium name="Wellcome Sanger Institute Data Sharing"/>
        </authorList>
    </citation>
    <scope>NUCLEOTIDE SEQUENCE [LARGE SCALE GENOMIC DNA]</scope>
</reference>
<name>A0A671TVF8_SPAAU</name>
<dbReference type="PANTHER" id="PTHR11486">
    <property type="entry name" value="FIBROBLAST GROWTH FACTOR"/>
    <property type="match status" value="1"/>
</dbReference>
<sequence>MHTEGSSTRVETQRQFGTESYRSLFHLDMLAHHCHLTFSQTQGLRSASSKPQTLCRMSEGDVTVLPFGPASLDLTRQEPRALTRLYSRNGGYHLRISADGTVSGGRQENDPYDVLRLKAVSVGVVVIKGERSGRYLAMNSSGRLYGSQALNDECYFLEKYEENDYNTYRSQKYSWYVGLKRNGQPKAGPDTHQGQKAVLFLPRPAGSV</sequence>
<dbReference type="InParanoid" id="A0A671TVF8"/>
<gene>
    <name evidence="3" type="primary">fgf1</name>
</gene>
<dbReference type="Pfam" id="PF00167">
    <property type="entry name" value="FGF"/>
    <property type="match status" value="1"/>
</dbReference>
<dbReference type="OMA" id="NTYKSKM"/>
<dbReference type="Gene3D" id="2.80.10.50">
    <property type="match status" value="1"/>
</dbReference>
<reference evidence="3" key="3">
    <citation type="submission" date="2025-09" db="UniProtKB">
        <authorList>
            <consortium name="Ensembl"/>
        </authorList>
    </citation>
    <scope>IDENTIFICATION</scope>
</reference>
<dbReference type="PROSITE" id="PS00247">
    <property type="entry name" value="HBGF_FGF"/>
    <property type="match status" value="1"/>
</dbReference>
<comment type="similarity">
    <text evidence="1 2">Belongs to the heparin-binding growth factors family.</text>
</comment>
<dbReference type="InterPro" id="IPR002209">
    <property type="entry name" value="Fibroblast_GF_fam"/>
</dbReference>
<dbReference type="InterPro" id="IPR008996">
    <property type="entry name" value="IL1/FGF"/>
</dbReference>